<gene>
    <name evidence="2" type="ORF">ACH4F9_37010</name>
</gene>
<organism evidence="2 3">
    <name type="scientific">Streptomyces longisporoflavus</name>
    <dbReference type="NCBI Taxonomy" id="28044"/>
    <lineage>
        <taxon>Bacteria</taxon>
        <taxon>Bacillati</taxon>
        <taxon>Actinomycetota</taxon>
        <taxon>Actinomycetes</taxon>
        <taxon>Kitasatosporales</taxon>
        <taxon>Streptomycetaceae</taxon>
        <taxon>Streptomyces</taxon>
    </lineage>
</organism>
<proteinExistence type="predicted"/>
<reference evidence="2 3" key="1">
    <citation type="submission" date="2024-10" db="EMBL/GenBank/DDBJ databases">
        <title>The Natural Products Discovery Center: Release of the First 8490 Sequenced Strains for Exploring Actinobacteria Biosynthetic Diversity.</title>
        <authorList>
            <person name="Kalkreuter E."/>
            <person name="Kautsar S.A."/>
            <person name="Yang D."/>
            <person name="Bader C.D."/>
            <person name="Teijaro C.N."/>
            <person name="Fluegel L."/>
            <person name="Davis C.M."/>
            <person name="Simpson J.R."/>
            <person name="Lauterbach L."/>
            <person name="Steele A.D."/>
            <person name="Gui C."/>
            <person name="Meng S."/>
            <person name="Li G."/>
            <person name="Viehrig K."/>
            <person name="Ye F."/>
            <person name="Su P."/>
            <person name="Kiefer A.F."/>
            <person name="Nichols A."/>
            <person name="Cepeda A.J."/>
            <person name="Yan W."/>
            <person name="Fan B."/>
            <person name="Jiang Y."/>
            <person name="Adhikari A."/>
            <person name="Zheng C.-J."/>
            <person name="Schuster L."/>
            <person name="Cowan T.M."/>
            <person name="Smanski M.J."/>
            <person name="Chevrette M.G."/>
            <person name="De Carvalho L.P.S."/>
            <person name="Shen B."/>
        </authorList>
    </citation>
    <scope>NUCLEOTIDE SEQUENCE [LARGE SCALE GENOMIC DNA]</scope>
    <source>
        <strain evidence="2 3">NPDC017990</strain>
    </source>
</reference>
<comment type="caution">
    <text evidence="2">The sequence shown here is derived from an EMBL/GenBank/DDBJ whole genome shotgun (WGS) entry which is preliminary data.</text>
</comment>
<dbReference type="InterPro" id="IPR015421">
    <property type="entry name" value="PyrdxlP-dep_Trfase_major"/>
</dbReference>
<dbReference type="PANTHER" id="PTHR32325">
    <property type="entry name" value="BETA-ELIMINATING LYASE-LIKE PROTEIN-RELATED"/>
    <property type="match status" value="1"/>
</dbReference>
<dbReference type="PANTHER" id="PTHR32325:SF4">
    <property type="entry name" value="TRYPTOPHANASE"/>
    <property type="match status" value="1"/>
</dbReference>
<feature type="compositionally biased region" description="Basic and acidic residues" evidence="1">
    <location>
        <begin position="108"/>
        <end position="122"/>
    </location>
</feature>
<dbReference type="SUPFAM" id="SSF53383">
    <property type="entry name" value="PLP-dependent transferases"/>
    <property type="match status" value="1"/>
</dbReference>
<dbReference type="Proteomes" id="UP001610818">
    <property type="component" value="Unassembled WGS sequence"/>
</dbReference>
<accession>A0ABW7R0P8</accession>
<dbReference type="InterPro" id="IPR015424">
    <property type="entry name" value="PyrdxlP-dep_Trfase"/>
</dbReference>
<evidence type="ECO:0000313" key="3">
    <source>
        <dbReference type="Proteomes" id="UP001610818"/>
    </source>
</evidence>
<evidence type="ECO:0000256" key="1">
    <source>
        <dbReference type="SAM" id="MobiDB-lite"/>
    </source>
</evidence>
<dbReference type="EMBL" id="JBIRGQ010000008">
    <property type="protein sequence ID" value="MFH8550607.1"/>
    <property type="molecule type" value="Genomic_DNA"/>
</dbReference>
<keyword evidence="3" id="KW-1185">Reference proteome</keyword>
<evidence type="ECO:0000313" key="2">
    <source>
        <dbReference type="EMBL" id="MFH8550607.1"/>
    </source>
</evidence>
<sequence length="132" mass="14299">MTQREPGYANRTPRQVAEEAFRLADGCVMSAKKDGIVHMGGSIGLKEPELAEKCASLLIATEGFTTYGGLAGRDLDMMARGLVEVTEPACLAERADIAAYLAARIREADRRRGTRRPPDTNRRATSLPAHGK</sequence>
<name>A0ABW7R0P8_9ACTN</name>
<feature type="region of interest" description="Disordered" evidence="1">
    <location>
        <begin position="108"/>
        <end position="132"/>
    </location>
</feature>
<protein>
    <submittedName>
        <fullName evidence="2">Uncharacterized protein</fullName>
    </submittedName>
</protein>
<dbReference type="RefSeq" id="WP_397717527.1">
    <property type="nucleotide sequence ID" value="NZ_JBIRGN010000008.1"/>
</dbReference>
<dbReference type="Gene3D" id="3.40.640.10">
    <property type="entry name" value="Type I PLP-dependent aspartate aminotransferase-like (Major domain)"/>
    <property type="match status" value="1"/>
</dbReference>